<comment type="similarity">
    <text evidence="1 2">Belongs to the chalcone isomerase family.</text>
</comment>
<evidence type="ECO:0000256" key="1">
    <source>
        <dbReference type="ARBA" id="ARBA00007166"/>
    </source>
</evidence>
<dbReference type="EMBL" id="JANAVB010014797">
    <property type="protein sequence ID" value="KAJ6833707.1"/>
    <property type="molecule type" value="Genomic_DNA"/>
</dbReference>
<dbReference type="InterPro" id="IPR016088">
    <property type="entry name" value="Chalcone_isomerase_3-sand"/>
</dbReference>
<evidence type="ECO:0000313" key="5">
    <source>
        <dbReference type="Proteomes" id="UP001140949"/>
    </source>
</evidence>
<organism evidence="4 5">
    <name type="scientific">Iris pallida</name>
    <name type="common">Sweet iris</name>
    <dbReference type="NCBI Taxonomy" id="29817"/>
    <lineage>
        <taxon>Eukaryota</taxon>
        <taxon>Viridiplantae</taxon>
        <taxon>Streptophyta</taxon>
        <taxon>Embryophyta</taxon>
        <taxon>Tracheophyta</taxon>
        <taxon>Spermatophyta</taxon>
        <taxon>Magnoliopsida</taxon>
        <taxon>Liliopsida</taxon>
        <taxon>Asparagales</taxon>
        <taxon>Iridaceae</taxon>
        <taxon>Iridoideae</taxon>
        <taxon>Irideae</taxon>
        <taxon>Iris</taxon>
    </lineage>
</organism>
<sequence>MAAVVVNHCASSQFLHIISFSSSTTKLRPKIEVHHPPRTKQLKLPTTKSSHYHTCNSSRRFFPLLVIKASVGSAEYVVEPVTNVKFPKELRVPGCSDSLVLLGTGYREKVFAIIGVKVYAAGFYAKQCISEGLASWKGRSAAELLDDSSLFNSIFQAPLEKSLNIMLVRDVDGKTFWDALNDVISLRLKEPTTVDESALSTFHNTFQGRDLKKGTLIFLTWVDPSNMLVSISSNGFPTEVDSKIESSNVTLALYDAFFGNSPVSPTLKTSVANGLAVSL</sequence>
<dbReference type="PANTHER" id="PTHR47698:SF2">
    <property type="entry name" value="FATTY-ACID-BINDING PROTEIN 3, CHLOROPLASTIC"/>
    <property type="match status" value="1"/>
</dbReference>
<gene>
    <name evidence="4" type="ORF">M6B38_338420</name>
</gene>
<dbReference type="GO" id="GO:0005504">
    <property type="term" value="F:fatty acid binding"/>
    <property type="evidence" value="ECO:0007669"/>
    <property type="project" value="TreeGrafter"/>
</dbReference>
<dbReference type="InterPro" id="IPR036298">
    <property type="entry name" value="Chalcone_isomerase_sf"/>
</dbReference>
<name>A0AAX6GZJ0_IRIPA</name>
<dbReference type="Pfam" id="PF02431">
    <property type="entry name" value="Chalcone"/>
    <property type="match status" value="1"/>
</dbReference>
<protein>
    <recommendedName>
        <fullName evidence="2">Chalcone-flavonone isomerase family protein</fullName>
    </recommendedName>
</protein>
<dbReference type="Proteomes" id="UP001140949">
    <property type="component" value="Unassembled WGS sequence"/>
</dbReference>
<keyword evidence="5" id="KW-1185">Reference proteome</keyword>
<feature type="domain" description="Chalcone isomerase" evidence="3">
    <location>
        <begin position="81"/>
        <end position="275"/>
    </location>
</feature>
<evidence type="ECO:0000259" key="3">
    <source>
        <dbReference type="Pfam" id="PF02431"/>
    </source>
</evidence>
<dbReference type="GO" id="GO:0009570">
    <property type="term" value="C:chloroplast stroma"/>
    <property type="evidence" value="ECO:0007669"/>
    <property type="project" value="TreeGrafter"/>
</dbReference>
<evidence type="ECO:0000313" key="4">
    <source>
        <dbReference type="EMBL" id="KAJ6833707.1"/>
    </source>
</evidence>
<reference evidence="4" key="2">
    <citation type="submission" date="2023-04" db="EMBL/GenBank/DDBJ databases">
        <authorList>
            <person name="Bruccoleri R.E."/>
            <person name="Oakeley E.J."/>
            <person name="Faust A.-M."/>
            <person name="Dessus-Babus S."/>
            <person name="Altorfer M."/>
            <person name="Burckhardt D."/>
            <person name="Oertli M."/>
            <person name="Naumann U."/>
            <person name="Petersen F."/>
            <person name="Wong J."/>
        </authorList>
    </citation>
    <scope>NUCLEOTIDE SEQUENCE</scope>
    <source>
        <strain evidence="4">GSM-AAB239-AS_SAM_17_03QT</strain>
        <tissue evidence="4">Leaf</tissue>
    </source>
</reference>
<accession>A0AAX6GZJ0</accession>
<dbReference type="InterPro" id="IPR016089">
    <property type="entry name" value="Chalcone_isomerase_bundle_sf"/>
</dbReference>
<dbReference type="GO" id="GO:0016872">
    <property type="term" value="F:intramolecular lyase activity"/>
    <property type="evidence" value="ECO:0007669"/>
    <property type="project" value="InterPro"/>
</dbReference>
<comment type="caution">
    <text evidence="4">The sequence shown here is derived from an EMBL/GenBank/DDBJ whole genome shotgun (WGS) entry which is preliminary data.</text>
</comment>
<dbReference type="Gene3D" id="1.10.890.20">
    <property type="match status" value="1"/>
</dbReference>
<dbReference type="Gene3D" id="3.50.70.10">
    <property type="match status" value="1"/>
</dbReference>
<dbReference type="SUPFAM" id="SSF54626">
    <property type="entry name" value="Chalcone isomerase"/>
    <property type="match status" value="1"/>
</dbReference>
<evidence type="ECO:0000256" key="2">
    <source>
        <dbReference type="RuleBase" id="RU361158"/>
    </source>
</evidence>
<dbReference type="InterPro" id="IPR016087">
    <property type="entry name" value="Chalcone_isomerase"/>
</dbReference>
<dbReference type="GO" id="GO:0006631">
    <property type="term" value="P:fatty acid metabolic process"/>
    <property type="evidence" value="ECO:0007669"/>
    <property type="project" value="TreeGrafter"/>
</dbReference>
<proteinExistence type="inferred from homology"/>
<reference evidence="4" key="1">
    <citation type="journal article" date="2023" name="GigaByte">
        <title>Genome assembly of the bearded iris, Iris pallida Lam.</title>
        <authorList>
            <person name="Bruccoleri R.E."/>
            <person name="Oakeley E.J."/>
            <person name="Faust A.M.E."/>
            <person name="Altorfer M."/>
            <person name="Dessus-Babus S."/>
            <person name="Burckhardt D."/>
            <person name="Oertli M."/>
            <person name="Naumann U."/>
            <person name="Petersen F."/>
            <person name="Wong J."/>
        </authorList>
    </citation>
    <scope>NUCLEOTIDE SEQUENCE</scope>
    <source>
        <strain evidence="4">GSM-AAB239-AS_SAM_17_03QT</strain>
    </source>
</reference>
<dbReference type="PANTHER" id="PTHR47698">
    <property type="entry name" value="FATTY-ACID-BINDING PROTEIN 3, CHLOROPLASTIC"/>
    <property type="match status" value="1"/>
</dbReference>
<dbReference type="AlphaFoldDB" id="A0AAX6GZJ0"/>